<dbReference type="PROSITE" id="PS00018">
    <property type="entry name" value="EF_HAND_1"/>
    <property type="match status" value="2"/>
</dbReference>
<dbReference type="InterPro" id="IPR018247">
    <property type="entry name" value="EF_Hand_1_Ca_BS"/>
</dbReference>
<evidence type="ECO:0000313" key="4">
    <source>
        <dbReference type="Proteomes" id="UP000806378"/>
    </source>
</evidence>
<organism evidence="3 4">
    <name type="scientific">Corymbia citriodora subsp. variegata</name>
    <dbReference type="NCBI Taxonomy" id="360336"/>
    <lineage>
        <taxon>Eukaryota</taxon>
        <taxon>Viridiplantae</taxon>
        <taxon>Streptophyta</taxon>
        <taxon>Embryophyta</taxon>
        <taxon>Tracheophyta</taxon>
        <taxon>Spermatophyta</taxon>
        <taxon>Magnoliopsida</taxon>
        <taxon>eudicotyledons</taxon>
        <taxon>Gunneridae</taxon>
        <taxon>Pentapetalae</taxon>
        <taxon>rosids</taxon>
        <taxon>malvids</taxon>
        <taxon>Myrtales</taxon>
        <taxon>Myrtaceae</taxon>
        <taxon>Myrtoideae</taxon>
        <taxon>Eucalypteae</taxon>
        <taxon>Corymbia</taxon>
    </lineage>
</organism>
<keyword evidence="1" id="KW-0106">Calcium</keyword>
<dbReference type="Gramene" id="rna-gnl|WGS:JABURB|Cocit.L5895.1">
    <property type="protein sequence ID" value="cds-KAF7850064.1"/>
    <property type="gene ID" value="gene-BT93_L5895"/>
</dbReference>
<gene>
    <name evidence="3" type="ORF">BT93_L5895</name>
</gene>
<dbReference type="PROSITE" id="PS50222">
    <property type="entry name" value="EF_HAND_2"/>
    <property type="match status" value="2"/>
</dbReference>
<proteinExistence type="predicted"/>
<keyword evidence="4" id="KW-1185">Reference proteome</keyword>
<comment type="caution">
    <text evidence="3">The sequence shown here is derived from an EMBL/GenBank/DDBJ whole genome shotgun (WGS) entry which is preliminary data.</text>
</comment>
<dbReference type="CDD" id="cd00051">
    <property type="entry name" value="EFh"/>
    <property type="match status" value="1"/>
</dbReference>
<evidence type="ECO:0000313" key="3">
    <source>
        <dbReference type="EMBL" id="KAF7850064.1"/>
    </source>
</evidence>
<dbReference type="EMBL" id="MU089652">
    <property type="protein sequence ID" value="KAF7850064.1"/>
    <property type="molecule type" value="Genomic_DNA"/>
</dbReference>
<dbReference type="Pfam" id="PF13499">
    <property type="entry name" value="EF-hand_7"/>
    <property type="match status" value="1"/>
</dbReference>
<dbReference type="SMART" id="SM00054">
    <property type="entry name" value="EFh"/>
    <property type="match status" value="2"/>
</dbReference>
<protein>
    <recommendedName>
        <fullName evidence="2">EF-hand domain-containing protein</fullName>
    </recommendedName>
</protein>
<dbReference type="OrthoDB" id="8785703at2759"/>
<name>A0A8T0CSA8_CORYI</name>
<sequence length="176" mass="19893">METVENVLEAIPAKLAEAVSPDIDIEKVREAASAHYDDLTEEQKKAAWSFFQTMDKDKSGNVSVDEFTAFLNLAGFQNVNPDKLFAELDKDNNGTLSFKELVTFFYVLSRDEYKHLLTWPSSEVPGPKAKSGRGMVGGAKDQWRRWSTTDLKGLYNKFKGVYRLGEWVNENVCTIV</sequence>
<dbReference type="SUPFAM" id="SSF47473">
    <property type="entry name" value="EF-hand"/>
    <property type="match status" value="1"/>
</dbReference>
<reference evidence="3" key="1">
    <citation type="submission" date="2020-05" db="EMBL/GenBank/DDBJ databases">
        <title>WGS assembly of Corymbia citriodora subspecies variegata.</title>
        <authorList>
            <person name="Barry K."/>
            <person name="Hundley H."/>
            <person name="Shu S."/>
            <person name="Jenkins J."/>
            <person name="Grimwood J."/>
            <person name="Baten A."/>
        </authorList>
    </citation>
    <scope>NUCLEOTIDE SEQUENCE</scope>
    <source>
        <strain evidence="3">CV2-018</strain>
    </source>
</reference>
<evidence type="ECO:0000256" key="1">
    <source>
        <dbReference type="ARBA" id="ARBA00022837"/>
    </source>
</evidence>
<dbReference type="Proteomes" id="UP000806378">
    <property type="component" value="Unassembled WGS sequence"/>
</dbReference>
<dbReference type="InterPro" id="IPR011992">
    <property type="entry name" value="EF-hand-dom_pair"/>
</dbReference>
<feature type="domain" description="EF-hand" evidence="2">
    <location>
        <begin position="82"/>
        <end position="111"/>
    </location>
</feature>
<dbReference type="Gene3D" id="1.10.238.10">
    <property type="entry name" value="EF-hand"/>
    <property type="match status" value="1"/>
</dbReference>
<accession>A0A8T0CSA8</accession>
<dbReference type="AlphaFoldDB" id="A0A8T0CSA8"/>
<evidence type="ECO:0000259" key="2">
    <source>
        <dbReference type="PROSITE" id="PS50222"/>
    </source>
</evidence>
<dbReference type="GO" id="GO:0005509">
    <property type="term" value="F:calcium ion binding"/>
    <property type="evidence" value="ECO:0007669"/>
    <property type="project" value="InterPro"/>
</dbReference>
<dbReference type="InterPro" id="IPR002048">
    <property type="entry name" value="EF_hand_dom"/>
</dbReference>
<feature type="domain" description="EF-hand" evidence="2">
    <location>
        <begin position="42"/>
        <end position="77"/>
    </location>
</feature>